<gene>
    <name evidence="13" type="ORF">PMEA_00029618</name>
</gene>
<evidence type="ECO:0000313" key="14">
    <source>
        <dbReference type="Proteomes" id="UP001159428"/>
    </source>
</evidence>
<keyword evidence="4" id="KW-0633">Potassium transport</keyword>
<comment type="subcellular location">
    <subcellularLocation>
        <location evidence="1">Endomembrane system</location>
        <topology evidence="1">Multi-pass membrane protein</topology>
    </subcellularLocation>
</comment>
<comment type="caution">
    <text evidence="13">The sequence shown here is derived from an EMBL/GenBank/DDBJ whole genome shotgun (WGS) entry which is preliminary data.</text>
</comment>
<proteinExistence type="inferred from homology"/>
<dbReference type="GO" id="GO:0012505">
    <property type="term" value="C:endomembrane system"/>
    <property type="evidence" value="ECO:0007669"/>
    <property type="project" value="UniProtKB-SubCell"/>
</dbReference>
<evidence type="ECO:0000256" key="11">
    <source>
        <dbReference type="ARBA" id="ARBA00023303"/>
    </source>
</evidence>
<sequence>MDQFYEIFDSYAEQLAKLPMLPVLQCVHYIIMNLKLRMGEGALPFAYSHPMSSWVSSLLTCFAGTFLTNFLLGNSLLSPLTDLEQIAILSVIWYLVFFCPLDLFTKVFMLKPLWIALLVVKEAHRAKNILKGVEISSTLYHDAWLVMIAVGTAKGAGSRLLRPVVMFAQGKVDAVNEALYPSFVTKLSIVGSILFIVVQKRIVAFTTAEVLLGITCVGAFLQVLMYLSNTSDPFTYLEKAVAAVLFKEPAEKADTSDAKKKKE</sequence>
<dbReference type="InterPro" id="IPR007866">
    <property type="entry name" value="TRIC_channel"/>
</dbReference>
<evidence type="ECO:0000256" key="4">
    <source>
        <dbReference type="ARBA" id="ARBA00022538"/>
    </source>
</evidence>
<evidence type="ECO:0000256" key="1">
    <source>
        <dbReference type="ARBA" id="ARBA00004127"/>
    </source>
</evidence>
<evidence type="ECO:0000256" key="3">
    <source>
        <dbReference type="ARBA" id="ARBA00022448"/>
    </source>
</evidence>
<keyword evidence="9" id="KW-0406">Ion transport</keyword>
<evidence type="ECO:0000256" key="7">
    <source>
        <dbReference type="ARBA" id="ARBA00022958"/>
    </source>
</evidence>
<evidence type="ECO:0000313" key="13">
    <source>
        <dbReference type="EMBL" id="CAH3156758.1"/>
    </source>
</evidence>
<keyword evidence="6" id="KW-0631">Potassium channel</keyword>
<dbReference type="GO" id="GO:0005267">
    <property type="term" value="F:potassium channel activity"/>
    <property type="evidence" value="ECO:0007669"/>
    <property type="project" value="UniProtKB-KW"/>
</dbReference>
<reference evidence="13 14" key="1">
    <citation type="submission" date="2022-05" db="EMBL/GenBank/DDBJ databases">
        <authorList>
            <consortium name="Genoscope - CEA"/>
            <person name="William W."/>
        </authorList>
    </citation>
    <scope>NUCLEOTIDE SEQUENCE [LARGE SCALE GENOMIC DNA]</scope>
</reference>
<evidence type="ECO:0000256" key="9">
    <source>
        <dbReference type="ARBA" id="ARBA00023065"/>
    </source>
</evidence>
<dbReference type="PANTHER" id="PTHR12454:SF11">
    <property type="entry name" value="GH25683P"/>
    <property type="match status" value="1"/>
</dbReference>
<dbReference type="Proteomes" id="UP001159428">
    <property type="component" value="Unassembled WGS sequence"/>
</dbReference>
<evidence type="ECO:0000256" key="6">
    <source>
        <dbReference type="ARBA" id="ARBA00022826"/>
    </source>
</evidence>
<dbReference type="PANTHER" id="PTHR12454">
    <property type="entry name" value="TRIMERIC INTRACELLULAR CATION CHANNEL"/>
    <property type="match status" value="1"/>
</dbReference>
<dbReference type="AlphaFoldDB" id="A0AAU9XRV4"/>
<evidence type="ECO:0000256" key="12">
    <source>
        <dbReference type="SAM" id="Phobius"/>
    </source>
</evidence>
<keyword evidence="11" id="KW-0407">Ion channel</keyword>
<evidence type="ECO:0000256" key="5">
    <source>
        <dbReference type="ARBA" id="ARBA00022692"/>
    </source>
</evidence>
<dbReference type="Pfam" id="PF05197">
    <property type="entry name" value="TRIC"/>
    <property type="match status" value="1"/>
</dbReference>
<accession>A0AAU9XRV4</accession>
<keyword evidence="7" id="KW-0630">Potassium</keyword>
<protein>
    <submittedName>
        <fullName evidence="13">Uncharacterized protein</fullName>
    </submittedName>
</protein>
<organism evidence="13 14">
    <name type="scientific">Pocillopora meandrina</name>
    <dbReference type="NCBI Taxonomy" id="46732"/>
    <lineage>
        <taxon>Eukaryota</taxon>
        <taxon>Metazoa</taxon>
        <taxon>Cnidaria</taxon>
        <taxon>Anthozoa</taxon>
        <taxon>Hexacorallia</taxon>
        <taxon>Scleractinia</taxon>
        <taxon>Astrocoeniina</taxon>
        <taxon>Pocilloporidae</taxon>
        <taxon>Pocillopora</taxon>
    </lineage>
</organism>
<dbReference type="GO" id="GO:0016020">
    <property type="term" value="C:membrane"/>
    <property type="evidence" value="ECO:0007669"/>
    <property type="project" value="InterPro"/>
</dbReference>
<feature type="transmembrane region" description="Helical" evidence="12">
    <location>
        <begin position="92"/>
        <end position="119"/>
    </location>
</feature>
<keyword evidence="14" id="KW-1185">Reference proteome</keyword>
<keyword evidence="10 12" id="KW-0472">Membrane</keyword>
<evidence type="ECO:0000256" key="10">
    <source>
        <dbReference type="ARBA" id="ARBA00023136"/>
    </source>
</evidence>
<comment type="similarity">
    <text evidence="2">Belongs to the TMEM38 family.</text>
</comment>
<feature type="transmembrane region" description="Helical" evidence="12">
    <location>
        <begin position="210"/>
        <end position="228"/>
    </location>
</feature>
<keyword evidence="8 12" id="KW-1133">Transmembrane helix</keyword>
<keyword evidence="5 12" id="KW-0812">Transmembrane</keyword>
<keyword evidence="3" id="KW-0813">Transport</keyword>
<name>A0AAU9XRV4_9CNID</name>
<feature type="transmembrane region" description="Helical" evidence="12">
    <location>
        <begin position="53"/>
        <end position="72"/>
    </location>
</feature>
<dbReference type="EMBL" id="CALNXJ010000062">
    <property type="protein sequence ID" value="CAH3156758.1"/>
    <property type="molecule type" value="Genomic_DNA"/>
</dbReference>
<evidence type="ECO:0000256" key="2">
    <source>
        <dbReference type="ARBA" id="ARBA00005766"/>
    </source>
</evidence>
<dbReference type="GO" id="GO:0042802">
    <property type="term" value="F:identical protein binding"/>
    <property type="evidence" value="ECO:0007669"/>
    <property type="project" value="InterPro"/>
</dbReference>
<evidence type="ECO:0000256" key="8">
    <source>
        <dbReference type="ARBA" id="ARBA00022989"/>
    </source>
</evidence>
<feature type="transmembrane region" description="Helical" evidence="12">
    <location>
        <begin position="178"/>
        <end position="198"/>
    </location>
</feature>